<proteinExistence type="predicted"/>
<protein>
    <submittedName>
        <fullName evidence="2">Uncharacterized protein</fullName>
    </submittedName>
</protein>
<evidence type="ECO:0000256" key="1">
    <source>
        <dbReference type="SAM" id="MobiDB-lite"/>
    </source>
</evidence>
<dbReference type="AlphaFoldDB" id="A0AA88IRD6"/>
<feature type="region of interest" description="Disordered" evidence="1">
    <location>
        <begin position="57"/>
        <end position="99"/>
    </location>
</feature>
<evidence type="ECO:0000313" key="2">
    <source>
        <dbReference type="EMBL" id="KAK2726322.1"/>
    </source>
</evidence>
<reference evidence="2" key="1">
    <citation type="submission" date="2023-07" db="EMBL/GenBank/DDBJ databases">
        <title>Chromosome-level genome assembly of Artemia franciscana.</title>
        <authorList>
            <person name="Jo E."/>
        </authorList>
    </citation>
    <scope>NUCLEOTIDE SEQUENCE</scope>
    <source>
        <tissue evidence="2">Whole body</tissue>
    </source>
</reference>
<comment type="caution">
    <text evidence="2">The sequence shown here is derived from an EMBL/GenBank/DDBJ whole genome shotgun (WGS) entry which is preliminary data.</text>
</comment>
<feature type="compositionally biased region" description="Basic residues" evidence="1">
    <location>
        <begin position="73"/>
        <end position="85"/>
    </location>
</feature>
<sequence length="177" mass="19600">MEGTGRSTCEETFSLSLEQQSAKSRGALESAVGIKFENCSNKADEILCEYSHTREDPINENSKKKENLTGKYFKAKSTKSPKRVAAKSGTSKKEKQLEGSVIAEDCNKEGFGEDFQRVGARKLETNLPKLSRKDKKKLKKQKENDQNKSAASKIEGSGPSAFEETFSLSLEQYSAKT</sequence>
<keyword evidence="3" id="KW-1185">Reference proteome</keyword>
<dbReference type="Proteomes" id="UP001187531">
    <property type="component" value="Unassembled WGS sequence"/>
</dbReference>
<dbReference type="EMBL" id="JAVRJZ010000002">
    <property type="protein sequence ID" value="KAK2726322.1"/>
    <property type="molecule type" value="Genomic_DNA"/>
</dbReference>
<feature type="region of interest" description="Disordered" evidence="1">
    <location>
        <begin position="123"/>
        <end position="160"/>
    </location>
</feature>
<evidence type="ECO:0000313" key="3">
    <source>
        <dbReference type="Proteomes" id="UP001187531"/>
    </source>
</evidence>
<name>A0AA88IRD6_ARTSF</name>
<feature type="compositionally biased region" description="Basic and acidic residues" evidence="1">
    <location>
        <begin position="57"/>
        <end position="68"/>
    </location>
</feature>
<feature type="compositionally biased region" description="Basic residues" evidence="1">
    <location>
        <begin position="130"/>
        <end position="140"/>
    </location>
</feature>
<accession>A0AA88IRD6</accession>
<gene>
    <name evidence="2" type="ORF">QYM36_000683</name>
</gene>
<organism evidence="2 3">
    <name type="scientific">Artemia franciscana</name>
    <name type="common">Brine shrimp</name>
    <name type="synonym">Artemia sanfranciscana</name>
    <dbReference type="NCBI Taxonomy" id="6661"/>
    <lineage>
        <taxon>Eukaryota</taxon>
        <taxon>Metazoa</taxon>
        <taxon>Ecdysozoa</taxon>
        <taxon>Arthropoda</taxon>
        <taxon>Crustacea</taxon>
        <taxon>Branchiopoda</taxon>
        <taxon>Anostraca</taxon>
        <taxon>Artemiidae</taxon>
        <taxon>Artemia</taxon>
    </lineage>
</organism>